<protein>
    <submittedName>
        <fullName evidence="1">Uncharacterized protein</fullName>
    </submittedName>
</protein>
<reference evidence="1" key="1">
    <citation type="journal article" date="2014" name="Front. Microbiol.">
        <title>High frequency of phylogenetically diverse reductive dehalogenase-homologous genes in deep subseafloor sedimentary metagenomes.</title>
        <authorList>
            <person name="Kawai M."/>
            <person name="Futagami T."/>
            <person name="Toyoda A."/>
            <person name="Takaki Y."/>
            <person name="Nishi S."/>
            <person name="Hori S."/>
            <person name="Arai W."/>
            <person name="Tsubouchi T."/>
            <person name="Morono Y."/>
            <person name="Uchiyama I."/>
            <person name="Ito T."/>
            <person name="Fujiyama A."/>
            <person name="Inagaki F."/>
            <person name="Takami H."/>
        </authorList>
    </citation>
    <scope>NUCLEOTIDE SEQUENCE</scope>
    <source>
        <strain evidence="1">Expedition CK06-06</strain>
    </source>
</reference>
<gene>
    <name evidence="1" type="ORF">S06H3_51591</name>
</gene>
<feature type="non-terminal residue" evidence="1">
    <location>
        <position position="1"/>
    </location>
</feature>
<sequence length="108" mass="12533">AILACLDRRDKLLTQGRGLLYEIDRIDVSNFNGRENGRSPHIVLYAKDTEIKWGAELGKWQQHMESTDVQKIAKLYHHYEEYGTLLSGVRYINLCDPQDDIPLPVDKY</sequence>
<dbReference type="AlphaFoldDB" id="X1PEV1"/>
<proteinExistence type="predicted"/>
<organism evidence="1">
    <name type="scientific">marine sediment metagenome</name>
    <dbReference type="NCBI Taxonomy" id="412755"/>
    <lineage>
        <taxon>unclassified sequences</taxon>
        <taxon>metagenomes</taxon>
        <taxon>ecological metagenomes</taxon>
    </lineage>
</organism>
<dbReference type="EMBL" id="BARV01032748">
    <property type="protein sequence ID" value="GAI37540.1"/>
    <property type="molecule type" value="Genomic_DNA"/>
</dbReference>
<comment type="caution">
    <text evidence="1">The sequence shown here is derived from an EMBL/GenBank/DDBJ whole genome shotgun (WGS) entry which is preliminary data.</text>
</comment>
<accession>X1PEV1</accession>
<evidence type="ECO:0000313" key="1">
    <source>
        <dbReference type="EMBL" id="GAI37540.1"/>
    </source>
</evidence>
<name>X1PEV1_9ZZZZ</name>